<dbReference type="GO" id="GO:0005634">
    <property type="term" value="C:nucleus"/>
    <property type="evidence" value="ECO:0007669"/>
    <property type="project" value="UniProtKB-SubCell"/>
</dbReference>
<evidence type="ECO:0000256" key="7">
    <source>
        <dbReference type="ARBA" id="ARBA00023015"/>
    </source>
</evidence>
<evidence type="ECO:0000313" key="15">
    <source>
        <dbReference type="Proteomes" id="UP000076858"/>
    </source>
</evidence>
<dbReference type="PROSITE" id="PS50157">
    <property type="entry name" value="ZINC_FINGER_C2H2_2"/>
    <property type="match status" value="12"/>
</dbReference>
<dbReference type="SUPFAM" id="SSF57667">
    <property type="entry name" value="beta-beta-alpha zinc fingers"/>
    <property type="match status" value="6"/>
</dbReference>
<feature type="domain" description="C2H2-type" evidence="13">
    <location>
        <begin position="710"/>
        <end position="732"/>
    </location>
</feature>
<sequence>MGNCEGLEILGVLRTAHESKQMVLQLKPSIEIPWESCGFCDYKLDSEADEQQLRETEHSHPINGIFSFIPSKNQWTLTFTACDKEEKHQNAAKLAATYEISKNDTATLHKKLQLQYEVDGKVYELQSSYPTKNSRNVETSNIFPSLNKTVTQPTKAIEFVIENRKFSTKSSISSITPPLEGAVGNTEAERSALEASAELLQVKLIEKCIIPDRIGCGPDTSTFLQNMRELAKLVTPSGQNPFTCDQCGDEMTSYFPYIEHVFKHFGSRPYVCNVCQATFQTRAVMRHHLDMHGGKAPFECEFCGKKFRNSCHMKQHRMRHTGERPHNCPYCEKTFAHKNVLKIHLQVHTGEKPCCCDLCGKLFREPHRLACHLATHYRSSKSLDCSTCGKSFKTSGMLKLHETKRCNNKVQTDLERATESLETLQNVTYIDNMDESHFLDTDHEVTIIEAESLEVLPVNTYIVEPSVVCLVRLLAFGTHLKSDVLMTCILTVQSYFKRTLYITVAKVISKEMESFLQSDESEVVCEVPSKTASQEITNVGKTQESCHSVTKMHTMTEDLHNSGPTGCDRHICNECGANFLSLLKYMDHLNRHTGNKPYVCEECNKQFFTLSYLRNHQKLHSADYQFICEFCGKAFRLKNNLQMHELTHTKEKPFKCDLCDKAYTHPMNLKIHKQEHTGAKPFQCETCGRCFRTTHRLKTHNMSHTGEKAFSCLNCEAKFTSNSKVKRHMSLHCKLSKAAKFQNDDDN</sequence>
<keyword evidence="8" id="KW-0238">DNA-binding</keyword>
<protein>
    <recommendedName>
        <fullName evidence="11">Zinc finger protein 865</fullName>
    </recommendedName>
</protein>
<evidence type="ECO:0000256" key="10">
    <source>
        <dbReference type="ARBA" id="ARBA00023242"/>
    </source>
</evidence>
<evidence type="ECO:0000256" key="12">
    <source>
        <dbReference type="PROSITE-ProRule" id="PRU00042"/>
    </source>
</evidence>
<evidence type="ECO:0000313" key="14">
    <source>
        <dbReference type="EMBL" id="KZS08625.1"/>
    </source>
</evidence>
<dbReference type="Proteomes" id="UP000076858">
    <property type="component" value="Unassembled WGS sequence"/>
</dbReference>
<dbReference type="GO" id="GO:0048598">
    <property type="term" value="P:embryonic morphogenesis"/>
    <property type="evidence" value="ECO:0007669"/>
    <property type="project" value="UniProtKB-ARBA"/>
</dbReference>
<evidence type="ECO:0000256" key="1">
    <source>
        <dbReference type="ARBA" id="ARBA00004123"/>
    </source>
</evidence>
<evidence type="ECO:0000256" key="9">
    <source>
        <dbReference type="ARBA" id="ARBA00023163"/>
    </source>
</evidence>
<dbReference type="InterPro" id="IPR036236">
    <property type="entry name" value="Znf_C2H2_sf"/>
</dbReference>
<evidence type="ECO:0000259" key="13">
    <source>
        <dbReference type="PROSITE" id="PS50157"/>
    </source>
</evidence>
<keyword evidence="7" id="KW-0805">Transcription regulation</keyword>
<evidence type="ECO:0000256" key="2">
    <source>
        <dbReference type="ARBA" id="ARBA00006991"/>
    </source>
</evidence>
<evidence type="ECO:0000256" key="5">
    <source>
        <dbReference type="ARBA" id="ARBA00022771"/>
    </source>
</evidence>
<dbReference type="InterPro" id="IPR013087">
    <property type="entry name" value="Znf_C2H2_type"/>
</dbReference>
<dbReference type="FunFam" id="3.30.160.60:FF:000624">
    <property type="entry name" value="zinc finger protein 697"/>
    <property type="match status" value="1"/>
</dbReference>
<feature type="domain" description="C2H2-type" evidence="13">
    <location>
        <begin position="354"/>
        <end position="381"/>
    </location>
</feature>
<comment type="similarity">
    <text evidence="2">Belongs to the krueppel C2H2-type zinc-finger protein family.</text>
</comment>
<dbReference type="FunFam" id="3.30.160.60:FF:001480">
    <property type="entry name" value="Si:cabz01071911.3"/>
    <property type="match status" value="1"/>
</dbReference>
<dbReference type="GO" id="GO:0003677">
    <property type="term" value="F:DNA binding"/>
    <property type="evidence" value="ECO:0007669"/>
    <property type="project" value="UniProtKB-KW"/>
</dbReference>
<keyword evidence="15" id="KW-1185">Reference proteome</keyword>
<evidence type="ECO:0000256" key="11">
    <source>
        <dbReference type="ARBA" id="ARBA00068876"/>
    </source>
</evidence>
<feature type="domain" description="C2H2-type" evidence="13">
    <location>
        <begin position="654"/>
        <end position="681"/>
    </location>
</feature>
<feature type="domain" description="C2H2-type" evidence="13">
    <location>
        <begin position="298"/>
        <end position="325"/>
    </location>
</feature>
<evidence type="ECO:0000256" key="6">
    <source>
        <dbReference type="ARBA" id="ARBA00022833"/>
    </source>
</evidence>
<dbReference type="EMBL" id="LRGB01002190">
    <property type="protein sequence ID" value="KZS08625.1"/>
    <property type="molecule type" value="Genomic_DNA"/>
</dbReference>
<evidence type="ECO:0000256" key="3">
    <source>
        <dbReference type="ARBA" id="ARBA00022723"/>
    </source>
</evidence>
<organism evidence="14 15">
    <name type="scientific">Daphnia magna</name>
    <dbReference type="NCBI Taxonomy" id="35525"/>
    <lineage>
        <taxon>Eukaryota</taxon>
        <taxon>Metazoa</taxon>
        <taxon>Ecdysozoa</taxon>
        <taxon>Arthropoda</taxon>
        <taxon>Crustacea</taxon>
        <taxon>Branchiopoda</taxon>
        <taxon>Diplostraca</taxon>
        <taxon>Cladocera</taxon>
        <taxon>Anomopoda</taxon>
        <taxon>Daphniidae</taxon>
        <taxon>Daphnia</taxon>
    </lineage>
</organism>
<name>A0A164RG71_9CRUS</name>
<dbReference type="STRING" id="35525.A0A164RG71"/>
<keyword evidence="3" id="KW-0479">Metal-binding</keyword>
<feature type="domain" description="C2H2-type" evidence="13">
    <location>
        <begin position="326"/>
        <end position="353"/>
    </location>
</feature>
<keyword evidence="6" id="KW-0862">Zinc</keyword>
<feature type="domain" description="C2H2-type" evidence="13">
    <location>
        <begin position="270"/>
        <end position="297"/>
    </location>
</feature>
<dbReference type="SMART" id="SM00355">
    <property type="entry name" value="ZnF_C2H2"/>
    <property type="match status" value="12"/>
</dbReference>
<dbReference type="Pfam" id="PF00096">
    <property type="entry name" value="zf-C2H2"/>
    <property type="match status" value="5"/>
</dbReference>
<feature type="domain" description="C2H2-type" evidence="13">
    <location>
        <begin position="242"/>
        <end position="269"/>
    </location>
</feature>
<dbReference type="GO" id="GO:0000981">
    <property type="term" value="F:DNA-binding transcription factor activity, RNA polymerase II-specific"/>
    <property type="evidence" value="ECO:0007669"/>
    <property type="project" value="TreeGrafter"/>
</dbReference>
<dbReference type="PANTHER" id="PTHR24394:SF29">
    <property type="entry name" value="MYONEURIN"/>
    <property type="match status" value="1"/>
</dbReference>
<dbReference type="PANTHER" id="PTHR24394">
    <property type="entry name" value="ZINC FINGER PROTEIN"/>
    <property type="match status" value="1"/>
</dbReference>
<dbReference type="GO" id="GO:0008270">
    <property type="term" value="F:zinc ion binding"/>
    <property type="evidence" value="ECO:0007669"/>
    <property type="project" value="UniProtKB-KW"/>
</dbReference>
<dbReference type="PROSITE" id="PS00028">
    <property type="entry name" value="ZINC_FINGER_C2H2_1"/>
    <property type="match status" value="11"/>
</dbReference>
<dbReference type="FunFam" id="3.30.160.60:FF:000100">
    <property type="entry name" value="Zinc finger 45-like"/>
    <property type="match status" value="1"/>
</dbReference>
<dbReference type="FunFam" id="3.30.160.60:FF:000322">
    <property type="entry name" value="GDNF-inducible zinc finger protein 1"/>
    <property type="match status" value="1"/>
</dbReference>
<feature type="domain" description="C2H2-type" evidence="13">
    <location>
        <begin position="682"/>
        <end position="709"/>
    </location>
</feature>
<dbReference type="FunFam" id="3.30.160.60:FF:000145">
    <property type="entry name" value="Zinc finger protein 574"/>
    <property type="match status" value="1"/>
</dbReference>
<keyword evidence="5 12" id="KW-0863">Zinc-finger</keyword>
<keyword evidence="10" id="KW-0539">Nucleus</keyword>
<accession>A0A164RG71</accession>
<feature type="domain" description="C2H2-type" evidence="13">
    <location>
        <begin position="598"/>
        <end position="625"/>
    </location>
</feature>
<comment type="caution">
    <text evidence="14">The sequence shown here is derived from an EMBL/GenBank/DDBJ whole genome shotgun (WGS) entry which is preliminary data.</text>
</comment>
<evidence type="ECO:0000256" key="4">
    <source>
        <dbReference type="ARBA" id="ARBA00022737"/>
    </source>
</evidence>
<feature type="domain" description="C2H2-type" evidence="13">
    <location>
        <begin position="383"/>
        <end position="410"/>
    </location>
</feature>
<keyword evidence="9" id="KW-0804">Transcription</keyword>
<feature type="domain" description="C2H2-type" evidence="13">
    <location>
        <begin position="626"/>
        <end position="653"/>
    </location>
</feature>
<dbReference type="AlphaFoldDB" id="A0A164RG71"/>
<proteinExistence type="inferred from homology"/>
<reference evidence="14 15" key="1">
    <citation type="submission" date="2016-03" db="EMBL/GenBank/DDBJ databases">
        <title>EvidentialGene: Evidence-directed Construction of Genes on Genomes.</title>
        <authorList>
            <person name="Gilbert D.G."/>
            <person name="Choi J.-H."/>
            <person name="Mockaitis K."/>
            <person name="Colbourne J."/>
            <person name="Pfrender M."/>
        </authorList>
    </citation>
    <scope>NUCLEOTIDE SEQUENCE [LARGE SCALE GENOMIC DNA]</scope>
    <source>
        <strain evidence="14 15">Xinb3</strain>
        <tissue evidence="14">Complete organism</tissue>
    </source>
</reference>
<dbReference type="FunFam" id="3.30.160.60:FF:000446">
    <property type="entry name" value="Zinc finger protein"/>
    <property type="match status" value="1"/>
</dbReference>
<feature type="domain" description="C2H2-type" evidence="13">
    <location>
        <begin position="570"/>
        <end position="597"/>
    </location>
</feature>
<dbReference type="OrthoDB" id="6338602at2759"/>
<comment type="subcellular location">
    <subcellularLocation>
        <location evidence="1">Nucleus</location>
    </subcellularLocation>
</comment>
<gene>
    <name evidence="14" type="ORF">APZ42_027304</name>
</gene>
<keyword evidence="4" id="KW-0677">Repeat</keyword>
<dbReference type="Gene3D" id="3.30.160.60">
    <property type="entry name" value="Classic Zinc Finger"/>
    <property type="match status" value="10"/>
</dbReference>
<evidence type="ECO:0000256" key="8">
    <source>
        <dbReference type="ARBA" id="ARBA00023125"/>
    </source>
</evidence>